<dbReference type="AlphaFoldDB" id="A0A485KRA1"/>
<feature type="region of interest" description="Disordered" evidence="1">
    <location>
        <begin position="154"/>
        <end position="183"/>
    </location>
</feature>
<dbReference type="EMBL" id="CAADRA010005250">
    <property type="protein sequence ID" value="VFT87663.1"/>
    <property type="molecule type" value="Genomic_DNA"/>
</dbReference>
<dbReference type="EMBL" id="VJMH01005229">
    <property type="protein sequence ID" value="KAF0698600.1"/>
    <property type="molecule type" value="Genomic_DNA"/>
</dbReference>
<reference evidence="2" key="2">
    <citation type="submission" date="2019-06" db="EMBL/GenBank/DDBJ databases">
        <title>Genomics analysis of Aphanomyces spp. identifies a new class of oomycete effector associated with host adaptation.</title>
        <authorList>
            <person name="Gaulin E."/>
        </authorList>
    </citation>
    <scope>NUCLEOTIDE SEQUENCE</scope>
    <source>
        <strain evidence="2">CBS 578.67</strain>
    </source>
</reference>
<protein>
    <submittedName>
        <fullName evidence="3">Aste57867_10794 protein</fullName>
    </submittedName>
</protein>
<evidence type="ECO:0000313" key="4">
    <source>
        <dbReference type="Proteomes" id="UP000332933"/>
    </source>
</evidence>
<organism evidence="3 4">
    <name type="scientific">Aphanomyces stellatus</name>
    <dbReference type="NCBI Taxonomy" id="120398"/>
    <lineage>
        <taxon>Eukaryota</taxon>
        <taxon>Sar</taxon>
        <taxon>Stramenopiles</taxon>
        <taxon>Oomycota</taxon>
        <taxon>Saprolegniomycetes</taxon>
        <taxon>Saprolegniales</taxon>
        <taxon>Verrucalvaceae</taxon>
        <taxon>Aphanomyces</taxon>
    </lineage>
</organism>
<evidence type="ECO:0000256" key="1">
    <source>
        <dbReference type="SAM" id="MobiDB-lite"/>
    </source>
</evidence>
<proteinExistence type="predicted"/>
<dbReference type="Proteomes" id="UP000332933">
    <property type="component" value="Unassembled WGS sequence"/>
</dbReference>
<evidence type="ECO:0000313" key="2">
    <source>
        <dbReference type="EMBL" id="KAF0698600.1"/>
    </source>
</evidence>
<sequence>MLASVFRPKPPSSQKSSSATWLPSFLVSKTEDAKGDRECCRRRRHAAIVDAAKKPTSSAYMAYGVYDGISYRFVDGSLLQRVSTTVGGHKVPFHTASVKLLRQKQDFLIGLGPIQEEVDVACDTMCESCHSSHFSNLSKTRCITLTTRKEKKTAVASSSSSAAAPQTANIIRPIDDDDDATGMVVADTRRRSRTSCA</sequence>
<accession>A0A485KRA1</accession>
<feature type="compositionally biased region" description="Low complexity" evidence="1">
    <location>
        <begin position="154"/>
        <end position="164"/>
    </location>
</feature>
<keyword evidence="4" id="KW-1185">Reference proteome</keyword>
<evidence type="ECO:0000313" key="3">
    <source>
        <dbReference type="EMBL" id="VFT87663.1"/>
    </source>
</evidence>
<reference evidence="3 4" key="1">
    <citation type="submission" date="2019-03" db="EMBL/GenBank/DDBJ databases">
        <authorList>
            <person name="Gaulin E."/>
            <person name="Dumas B."/>
        </authorList>
    </citation>
    <scope>NUCLEOTIDE SEQUENCE [LARGE SCALE GENOMIC DNA]</scope>
    <source>
        <strain evidence="3">CBS 568.67</strain>
    </source>
</reference>
<gene>
    <name evidence="3" type="primary">Aste57867_10794</name>
    <name evidence="2" type="ORF">As57867_010754</name>
    <name evidence="3" type="ORF">ASTE57867_10794</name>
</gene>
<name>A0A485KRA1_9STRA</name>